<evidence type="ECO:0000313" key="2">
    <source>
        <dbReference type="EMBL" id="AZS42289.1"/>
    </source>
</evidence>
<evidence type="ECO:0000256" key="1">
    <source>
        <dbReference type="SAM" id="MobiDB-lite"/>
    </source>
</evidence>
<name>A0A3S5HTH6_9MICO</name>
<accession>A0A3S5HTH6</accession>
<reference evidence="2 3" key="1">
    <citation type="submission" date="2018-08" db="EMBL/GenBank/DDBJ databases">
        <title>Microbacterium oxydans strain HG3.</title>
        <authorList>
            <person name="ORTET P."/>
        </authorList>
    </citation>
    <scope>NUCLEOTIDE SEQUENCE [LARGE SCALE GENOMIC DNA]</scope>
    <source>
        <strain evidence="2 3">HG3</strain>
    </source>
</reference>
<evidence type="ECO:0000313" key="3">
    <source>
        <dbReference type="Proteomes" id="UP000274841"/>
    </source>
</evidence>
<dbReference type="KEGG" id="moy:CVS54_03652"/>
<feature type="region of interest" description="Disordered" evidence="1">
    <location>
        <begin position="212"/>
        <end position="232"/>
    </location>
</feature>
<dbReference type="PROSITE" id="PS51257">
    <property type="entry name" value="PROKAR_LIPOPROTEIN"/>
    <property type="match status" value="1"/>
</dbReference>
<dbReference type="EMBL" id="CP031422">
    <property type="protein sequence ID" value="AZS42289.1"/>
    <property type="molecule type" value="Genomic_DNA"/>
</dbReference>
<dbReference type="AlphaFoldDB" id="A0A3S5HTH6"/>
<sequence>MPVTSLREGGRLFASAALAVVAVLGLAGCIASSSEAADASLKNQALWTMPLDEFVVYSPELDNYTEQLLISDCLGAQGYEWPVPWQDTDFPLPEDMNQVGLRLFTLELAKKWGYHFAQLQNPESAELWLEFTETVDSYFPNQELDDALVACTDKIRAKDKDSLSNFDGRNYISELTTQAMIIVEQDTDVVKAVKAWRECLTPRVDYAVTQEQPWEGPPSAEQEKWGAVTGSSSAPSAEELAAAVADAECQESSGWAALWYERNWEEQEKLVAENRDKLDRIRADAIERKKKLLTIVAENAPAAP</sequence>
<proteinExistence type="predicted"/>
<dbReference type="Proteomes" id="UP000274841">
    <property type="component" value="Chromosome"/>
</dbReference>
<protein>
    <submittedName>
        <fullName evidence="2">Uncharacterized protein</fullName>
    </submittedName>
</protein>
<gene>
    <name evidence="2" type="ORF">CVS54_03652</name>
</gene>
<organism evidence="2 3">
    <name type="scientific">Microbacterium oxydans</name>
    <dbReference type="NCBI Taxonomy" id="82380"/>
    <lineage>
        <taxon>Bacteria</taxon>
        <taxon>Bacillati</taxon>
        <taxon>Actinomycetota</taxon>
        <taxon>Actinomycetes</taxon>
        <taxon>Micrococcales</taxon>
        <taxon>Microbacteriaceae</taxon>
        <taxon>Microbacterium</taxon>
    </lineage>
</organism>